<organism evidence="1 2">
    <name type="scientific">Solanum bulbocastanum</name>
    <name type="common">Wild potato</name>
    <dbReference type="NCBI Taxonomy" id="147425"/>
    <lineage>
        <taxon>Eukaryota</taxon>
        <taxon>Viridiplantae</taxon>
        <taxon>Streptophyta</taxon>
        <taxon>Embryophyta</taxon>
        <taxon>Tracheophyta</taxon>
        <taxon>Spermatophyta</taxon>
        <taxon>Magnoliopsida</taxon>
        <taxon>eudicotyledons</taxon>
        <taxon>Gunneridae</taxon>
        <taxon>Pentapetalae</taxon>
        <taxon>asterids</taxon>
        <taxon>lamiids</taxon>
        <taxon>Solanales</taxon>
        <taxon>Solanaceae</taxon>
        <taxon>Solanoideae</taxon>
        <taxon>Solaneae</taxon>
        <taxon>Solanum</taxon>
    </lineage>
</organism>
<proteinExistence type="predicted"/>
<name>A0AAN8TXK6_SOLBU</name>
<dbReference type="Proteomes" id="UP001371456">
    <property type="component" value="Unassembled WGS sequence"/>
</dbReference>
<accession>A0AAN8TXK6</accession>
<gene>
    <name evidence="1" type="ORF">RDI58_004369</name>
</gene>
<comment type="caution">
    <text evidence="1">The sequence shown here is derived from an EMBL/GenBank/DDBJ whole genome shotgun (WGS) entry which is preliminary data.</text>
</comment>
<evidence type="ECO:0000313" key="1">
    <source>
        <dbReference type="EMBL" id="KAK6796668.1"/>
    </source>
</evidence>
<protein>
    <recommendedName>
        <fullName evidence="3">F-box protein</fullName>
    </recommendedName>
</protein>
<dbReference type="AlphaFoldDB" id="A0AAN8TXK6"/>
<dbReference type="EMBL" id="JBANQN010000002">
    <property type="protein sequence ID" value="KAK6796668.1"/>
    <property type="molecule type" value="Genomic_DNA"/>
</dbReference>
<keyword evidence="2" id="KW-1185">Reference proteome</keyword>
<evidence type="ECO:0000313" key="2">
    <source>
        <dbReference type="Proteomes" id="UP001371456"/>
    </source>
</evidence>
<sequence length="96" mass="10702">MKRVAYYKTKSDLVLAFDVKDEIPTIISLPVHFGRHGSLTQMEGELCYVSANNKSGNVFSIDIYQLGMKMSLKRSVSINLGPDRSFTPTLRGTTLC</sequence>
<reference evidence="1 2" key="1">
    <citation type="submission" date="2024-02" db="EMBL/GenBank/DDBJ databases">
        <title>de novo genome assembly of Solanum bulbocastanum strain 11H21.</title>
        <authorList>
            <person name="Hosaka A.J."/>
        </authorList>
    </citation>
    <scope>NUCLEOTIDE SEQUENCE [LARGE SCALE GENOMIC DNA]</scope>
    <source>
        <tissue evidence="1">Young leaves</tissue>
    </source>
</reference>
<evidence type="ECO:0008006" key="3">
    <source>
        <dbReference type="Google" id="ProtNLM"/>
    </source>
</evidence>